<dbReference type="EMBL" id="JADTFC010000019">
    <property type="protein sequence ID" value="MBG6287855.1"/>
    <property type="molecule type" value="Genomic_DNA"/>
</dbReference>
<dbReference type="RefSeq" id="WP_023100546.1">
    <property type="nucleotide sequence ID" value="NZ_DAMDDB010000076.1"/>
</dbReference>
<evidence type="ECO:0000313" key="6">
    <source>
        <dbReference type="Proteomes" id="UP000608450"/>
    </source>
</evidence>
<keyword evidence="6" id="KW-1185">Reference proteome</keyword>
<sequence length="330" mass="37417">MKSGRTVVSENFFRRFKEVFAPYLSMLDVDSRVLERADIEIPVEQYLALWEAAGKVNPNVGLELGMQSEPDDIGALGHAIHCATTVEKALLTLQQFIIVFAQESNIKLEFDSRTICIEYGVTYPTVISKRQDSEFAIAAILRQLNLITASTIRPTRVDFAHSKPADISAHKLLFQCPIHFNQPANRICLPIETLQLPVAHGNERLYKALEPYLEKERQVRTVTDELLPQITRIVAAEMSSGAPSIDEICDQLNLSRRTLQRRLKEHGIEFSTLIEDVRRELALSYMKESNYSMTEISLLVGYSESASFTRAFRRWTGQSPQQYRAAHLAS</sequence>
<dbReference type="PANTHER" id="PTHR47894">
    <property type="entry name" value="HTH-TYPE TRANSCRIPTIONAL REGULATOR GADX"/>
    <property type="match status" value="1"/>
</dbReference>
<dbReference type="InterPro" id="IPR018060">
    <property type="entry name" value="HTH_AraC"/>
</dbReference>
<dbReference type="Gene3D" id="1.10.10.60">
    <property type="entry name" value="Homeodomain-like"/>
    <property type="match status" value="1"/>
</dbReference>
<protein>
    <submittedName>
        <fullName evidence="5">AraC family transcriptional regulator</fullName>
    </submittedName>
</protein>
<keyword evidence="3" id="KW-0804">Transcription</keyword>
<reference evidence="5 6" key="1">
    <citation type="submission" date="2020-11" db="EMBL/GenBank/DDBJ databases">
        <title>Enhanced detection system for hospital associated transmission using whole genome sequencing surveillance.</title>
        <authorList>
            <person name="Harrison L.H."/>
            <person name="Van Tyne D."/>
            <person name="Marsh J.W."/>
            <person name="Griffith M.P."/>
            <person name="Snyder D.J."/>
            <person name="Cooper V.S."/>
            <person name="Mustapha M."/>
        </authorList>
    </citation>
    <scope>NUCLEOTIDE SEQUENCE [LARGE SCALE GENOMIC DNA]</scope>
    <source>
        <strain evidence="5 6">PSA00705</strain>
    </source>
</reference>
<organism evidence="5 6">
    <name type="scientific">Pseudomonas nitroreducens</name>
    <dbReference type="NCBI Taxonomy" id="46680"/>
    <lineage>
        <taxon>Bacteria</taxon>
        <taxon>Pseudomonadati</taxon>
        <taxon>Pseudomonadota</taxon>
        <taxon>Gammaproteobacteria</taxon>
        <taxon>Pseudomonadales</taxon>
        <taxon>Pseudomonadaceae</taxon>
        <taxon>Pseudomonas</taxon>
    </lineage>
</organism>
<dbReference type="PRINTS" id="PR00032">
    <property type="entry name" value="HTHARAC"/>
</dbReference>
<proteinExistence type="predicted"/>
<evidence type="ECO:0000256" key="1">
    <source>
        <dbReference type="ARBA" id="ARBA00023015"/>
    </source>
</evidence>
<dbReference type="PANTHER" id="PTHR47894:SF4">
    <property type="entry name" value="HTH-TYPE TRANSCRIPTIONAL REGULATOR GADX"/>
    <property type="match status" value="1"/>
</dbReference>
<evidence type="ECO:0000259" key="4">
    <source>
        <dbReference type="PROSITE" id="PS01124"/>
    </source>
</evidence>
<accession>A0ABS0KKG5</accession>
<dbReference type="InterPro" id="IPR009057">
    <property type="entry name" value="Homeodomain-like_sf"/>
</dbReference>
<dbReference type="Pfam" id="PF12833">
    <property type="entry name" value="HTH_18"/>
    <property type="match status" value="1"/>
</dbReference>
<evidence type="ECO:0000256" key="2">
    <source>
        <dbReference type="ARBA" id="ARBA00023125"/>
    </source>
</evidence>
<name>A0ABS0KKG5_PSENT</name>
<dbReference type="SUPFAM" id="SSF46689">
    <property type="entry name" value="Homeodomain-like"/>
    <property type="match status" value="1"/>
</dbReference>
<dbReference type="InterPro" id="IPR032687">
    <property type="entry name" value="AraC-type_N"/>
</dbReference>
<comment type="caution">
    <text evidence="5">The sequence shown here is derived from an EMBL/GenBank/DDBJ whole genome shotgun (WGS) entry which is preliminary data.</text>
</comment>
<keyword evidence="1" id="KW-0805">Transcription regulation</keyword>
<dbReference type="InterPro" id="IPR020449">
    <property type="entry name" value="Tscrpt_reg_AraC-type_HTH"/>
</dbReference>
<evidence type="ECO:0000256" key="3">
    <source>
        <dbReference type="ARBA" id="ARBA00023163"/>
    </source>
</evidence>
<dbReference type="SMART" id="SM00342">
    <property type="entry name" value="HTH_ARAC"/>
    <property type="match status" value="1"/>
</dbReference>
<keyword evidence="2" id="KW-0238">DNA-binding</keyword>
<gene>
    <name evidence="5" type="ORF">I5I61_10405</name>
</gene>
<feature type="domain" description="HTH araC/xylS-type" evidence="4">
    <location>
        <begin position="228"/>
        <end position="326"/>
    </location>
</feature>
<dbReference type="PROSITE" id="PS01124">
    <property type="entry name" value="HTH_ARAC_FAMILY_2"/>
    <property type="match status" value="1"/>
</dbReference>
<dbReference type="Proteomes" id="UP000608450">
    <property type="component" value="Unassembled WGS sequence"/>
</dbReference>
<evidence type="ECO:0000313" key="5">
    <source>
        <dbReference type="EMBL" id="MBG6287855.1"/>
    </source>
</evidence>
<dbReference type="Pfam" id="PF12625">
    <property type="entry name" value="Arabinose_bd"/>
    <property type="match status" value="1"/>
</dbReference>